<dbReference type="OrthoDB" id="2119945at2759"/>
<reference evidence="3 4" key="1">
    <citation type="journal article" date="2018" name="Nat. Ecol. Evol.">
        <title>Pezizomycetes genomes reveal the molecular basis of ectomycorrhizal truffle lifestyle.</title>
        <authorList>
            <person name="Murat C."/>
            <person name="Payen T."/>
            <person name="Noel B."/>
            <person name="Kuo A."/>
            <person name="Morin E."/>
            <person name="Chen J."/>
            <person name="Kohler A."/>
            <person name="Krizsan K."/>
            <person name="Balestrini R."/>
            <person name="Da Silva C."/>
            <person name="Montanini B."/>
            <person name="Hainaut M."/>
            <person name="Levati E."/>
            <person name="Barry K.W."/>
            <person name="Belfiori B."/>
            <person name="Cichocki N."/>
            <person name="Clum A."/>
            <person name="Dockter R.B."/>
            <person name="Fauchery L."/>
            <person name="Guy J."/>
            <person name="Iotti M."/>
            <person name="Le Tacon F."/>
            <person name="Lindquist E.A."/>
            <person name="Lipzen A."/>
            <person name="Malagnac F."/>
            <person name="Mello A."/>
            <person name="Molinier V."/>
            <person name="Miyauchi S."/>
            <person name="Poulain J."/>
            <person name="Riccioni C."/>
            <person name="Rubini A."/>
            <person name="Sitrit Y."/>
            <person name="Splivallo R."/>
            <person name="Traeger S."/>
            <person name="Wang M."/>
            <person name="Zifcakova L."/>
            <person name="Wipf D."/>
            <person name="Zambonelli A."/>
            <person name="Paolocci F."/>
            <person name="Nowrousian M."/>
            <person name="Ottonello S."/>
            <person name="Baldrian P."/>
            <person name="Spatafora J.W."/>
            <person name="Henrissat B."/>
            <person name="Nagy L.G."/>
            <person name="Aury J.M."/>
            <person name="Wincker P."/>
            <person name="Grigoriev I.V."/>
            <person name="Bonfante P."/>
            <person name="Martin F.M."/>
        </authorList>
    </citation>
    <scope>NUCLEOTIDE SEQUENCE [LARGE SCALE GENOMIC DNA]</scope>
    <source>
        <strain evidence="3 4">RN42</strain>
    </source>
</reference>
<dbReference type="STRING" id="1160509.A0A3N4ICS5"/>
<dbReference type="AlphaFoldDB" id="A0A3N4ICS5"/>
<protein>
    <recommendedName>
        <fullName evidence="2">Domain of unknown function at the cortex 1 domain-containing protein</fullName>
    </recommendedName>
</protein>
<accession>A0A3N4ICS5</accession>
<feature type="compositionally biased region" description="Acidic residues" evidence="1">
    <location>
        <begin position="259"/>
        <end position="280"/>
    </location>
</feature>
<feature type="compositionally biased region" description="Basic and acidic residues" evidence="1">
    <location>
        <begin position="281"/>
        <end position="301"/>
    </location>
</feature>
<name>A0A3N4ICS5_ASCIM</name>
<feature type="domain" description="Domain of unknown function at the cortex 1" evidence="2">
    <location>
        <begin position="8"/>
        <end position="253"/>
    </location>
</feature>
<dbReference type="EMBL" id="ML119661">
    <property type="protein sequence ID" value="RPA83923.1"/>
    <property type="molecule type" value="Genomic_DNA"/>
</dbReference>
<evidence type="ECO:0000313" key="3">
    <source>
        <dbReference type="EMBL" id="RPA83923.1"/>
    </source>
</evidence>
<keyword evidence="4" id="KW-1185">Reference proteome</keyword>
<evidence type="ECO:0000313" key="4">
    <source>
        <dbReference type="Proteomes" id="UP000275078"/>
    </source>
</evidence>
<feature type="region of interest" description="Disordered" evidence="1">
    <location>
        <begin position="256"/>
        <end position="310"/>
    </location>
</feature>
<dbReference type="InterPro" id="IPR013897">
    <property type="entry name" value="Duc1"/>
</dbReference>
<dbReference type="Pfam" id="PF08588">
    <property type="entry name" value="Duc1"/>
    <property type="match status" value="1"/>
</dbReference>
<gene>
    <name evidence="3" type="ORF">BJ508DRAFT_412976</name>
</gene>
<proteinExistence type="predicted"/>
<dbReference type="Proteomes" id="UP000275078">
    <property type="component" value="Unassembled WGS sequence"/>
</dbReference>
<sequence length="310" mass="34945">MRLIITASPSYTGRAQPLTPDTPLTLTSPSAKTTIHFTTHPNRQQCTFSLTLATTFTRPLPTHHLTWGNDFDNPIRHYLPPKWKWAMGIVRWAADPGLEEGLEEDKPWVRGPAVGSFNRICVPEKEDDGWKIGGKVVEGWKGLREEDQEFGRGLSRVEFEALRETEGDDDAALKRRRAVFGEGKKGVVLPEGREVRWEFFNGFLDLEKFALNLPGFRLNILNYWDGQPIRFVLKEVKEDGSDGEVFVVISFTIDKEEHKDDDEEDSDESGESEYEDAESGDEGKPEAKPADAKKPDVKDGPVAEDVSELD</sequence>
<evidence type="ECO:0000259" key="2">
    <source>
        <dbReference type="Pfam" id="PF08588"/>
    </source>
</evidence>
<dbReference type="PANTHER" id="PTHR34826:SF2">
    <property type="entry name" value="UPF0590 PROTEIN C409.17C"/>
    <property type="match status" value="1"/>
</dbReference>
<dbReference type="PANTHER" id="PTHR34826">
    <property type="entry name" value="UPF0590 PROTEIN C409.17C"/>
    <property type="match status" value="1"/>
</dbReference>
<organism evidence="3 4">
    <name type="scientific">Ascobolus immersus RN42</name>
    <dbReference type="NCBI Taxonomy" id="1160509"/>
    <lineage>
        <taxon>Eukaryota</taxon>
        <taxon>Fungi</taxon>
        <taxon>Dikarya</taxon>
        <taxon>Ascomycota</taxon>
        <taxon>Pezizomycotina</taxon>
        <taxon>Pezizomycetes</taxon>
        <taxon>Pezizales</taxon>
        <taxon>Ascobolaceae</taxon>
        <taxon>Ascobolus</taxon>
    </lineage>
</organism>
<evidence type="ECO:0000256" key="1">
    <source>
        <dbReference type="SAM" id="MobiDB-lite"/>
    </source>
</evidence>